<keyword evidence="4" id="KW-0997">Cell inner membrane</keyword>
<keyword evidence="5 9" id="KW-0812">Transmembrane</keyword>
<evidence type="ECO:0000256" key="8">
    <source>
        <dbReference type="ARBA" id="ARBA00038436"/>
    </source>
</evidence>
<name>A0ABU0JZD4_9BACL</name>
<dbReference type="InterPro" id="IPR055348">
    <property type="entry name" value="DctQ"/>
</dbReference>
<protein>
    <submittedName>
        <fullName evidence="11">TRAP-type C4-dicarboxylate transport system permease small subunit</fullName>
    </submittedName>
</protein>
<evidence type="ECO:0000256" key="5">
    <source>
        <dbReference type="ARBA" id="ARBA00022692"/>
    </source>
</evidence>
<feature type="domain" description="Tripartite ATP-independent periplasmic transporters DctQ component" evidence="10">
    <location>
        <begin position="23"/>
        <end position="151"/>
    </location>
</feature>
<accession>A0ABU0JZD4</accession>
<evidence type="ECO:0000256" key="9">
    <source>
        <dbReference type="SAM" id="Phobius"/>
    </source>
</evidence>
<keyword evidence="7 9" id="KW-0472">Membrane</keyword>
<organism evidence="11 12">
    <name type="scientific">Guptibacillus hwajinpoensis</name>
    <dbReference type="NCBI Taxonomy" id="208199"/>
    <lineage>
        <taxon>Bacteria</taxon>
        <taxon>Bacillati</taxon>
        <taxon>Bacillota</taxon>
        <taxon>Bacilli</taxon>
        <taxon>Bacillales</taxon>
        <taxon>Guptibacillaceae</taxon>
        <taxon>Guptibacillus</taxon>
    </lineage>
</organism>
<feature type="transmembrane region" description="Helical" evidence="9">
    <location>
        <begin position="123"/>
        <end position="145"/>
    </location>
</feature>
<keyword evidence="3" id="KW-1003">Cell membrane</keyword>
<feature type="transmembrane region" description="Helical" evidence="9">
    <location>
        <begin position="44"/>
        <end position="64"/>
    </location>
</feature>
<evidence type="ECO:0000313" key="11">
    <source>
        <dbReference type="EMBL" id="MDQ0482464.1"/>
    </source>
</evidence>
<evidence type="ECO:0000256" key="4">
    <source>
        <dbReference type="ARBA" id="ARBA00022519"/>
    </source>
</evidence>
<comment type="caution">
    <text evidence="11">The sequence shown here is derived from an EMBL/GenBank/DDBJ whole genome shotgun (WGS) entry which is preliminary data.</text>
</comment>
<evidence type="ECO:0000256" key="7">
    <source>
        <dbReference type="ARBA" id="ARBA00023136"/>
    </source>
</evidence>
<proteinExistence type="inferred from homology"/>
<evidence type="ECO:0000256" key="1">
    <source>
        <dbReference type="ARBA" id="ARBA00004429"/>
    </source>
</evidence>
<evidence type="ECO:0000256" key="3">
    <source>
        <dbReference type="ARBA" id="ARBA00022475"/>
    </source>
</evidence>
<dbReference type="PANTHER" id="PTHR35011:SF11">
    <property type="entry name" value="TRAP TRANSPORTER SMALL PERMEASE PROTEIN"/>
    <property type="match status" value="1"/>
</dbReference>
<gene>
    <name evidence="11" type="ORF">QO000_001433</name>
</gene>
<keyword evidence="6 9" id="KW-1133">Transmembrane helix</keyword>
<comment type="subcellular location">
    <subcellularLocation>
        <location evidence="1">Cell inner membrane</location>
        <topology evidence="1">Multi-pass membrane protein</topology>
    </subcellularLocation>
</comment>
<reference evidence="11" key="1">
    <citation type="submission" date="2023-07" db="EMBL/GenBank/DDBJ databases">
        <title>Genomic Encyclopedia of Type Strains, Phase IV (KMG-IV): sequencing the most valuable type-strain genomes for metagenomic binning, comparative biology and taxonomic classification.</title>
        <authorList>
            <person name="Goeker M."/>
        </authorList>
    </citation>
    <scope>NUCLEOTIDE SEQUENCE [LARGE SCALE GENOMIC DNA]</scope>
    <source>
        <strain evidence="11">JSM 076093</strain>
    </source>
</reference>
<evidence type="ECO:0000259" key="10">
    <source>
        <dbReference type="Pfam" id="PF04290"/>
    </source>
</evidence>
<dbReference type="GeneID" id="301325484"/>
<feature type="transmembrane region" description="Helical" evidence="9">
    <location>
        <begin position="12"/>
        <end position="32"/>
    </location>
</feature>
<sequence>MNQVLMTIRKITEAFVLVMIGLMAVIISYQVISRFGFNYTPTWIQPMSLLLMVWIGFLGIAIGFQDHSHIRITIFEDQLPVKIKRGLHILQRLLAIVFGLFMFIEGSKFAYDMLGSSIPGIGIPSAVLYVVVPAAGALIITYLLFEFMGVWKGYTDESEVEES</sequence>
<dbReference type="EMBL" id="JAUSWM010000002">
    <property type="protein sequence ID" value="MDQ0482464.1"/>
    <property type="molecule type" value="Genomic_DNA"/>
</dbReference>
<keyword evidence="12" id="KW-1185">Reference proteome</keyword>
<evidence type="ECO:0000313" key="12">
    <source>
        <dbReference type="Proteomes" id="UP001226720"/>
    </source>
</evidence>
<dbReference type="InterPro" id="IPR007387">
    <property type="entry name" value="TRAP_DctQ"/>
</dbReference>
<dbReference type="RefSeq" id="WP_301550264.1">
    <property type="nucleotide sequence ID" value="NZ_JAQRMZ010000001.1"/>
</dbReference>
<dbReference type="PANTHER" id="PTHR35011">
    <property type="entry name" value="2,3-DIKETO-L-GULONATE TRAP TRANSPORTER SMALL PERMEASE PROTEIN YIAM"/>
    <property type="match status" value="1"/>
</dbReference>
<dbReference type="Proteomes" id="UP001226720">
    <property type="component" value="Unassembled WGS sequence"/>
</dbReference>
<evidence type="ECO:0000256" key="6">
    <source>
        <dbReference type="ARBA" id="ARBA00022989"/>
    </source>
</evidence>
<dbReference type="Pfam" id="PF04290">
    <property type="entry name" value="DctQ"/>
    <property type="match status" value="1"/>
</dbReference>
<evidence type="ECO:0000256" key="2">
    <source>
        <dbReference type="ARBA" id="ARBA00022448"/>
    </source>
</evidence>
<feature type="transmembrane region" description="Helical" evidence="9">
    <location>
        <begin position="93"/>
        <end position="111"/>
    </location>
</feature>
<comment type="similarity">
    <text evidence="8">Belongs to the TRAP transporter small permease family.</text>
</comment>
<keyword evidence="2" id="KW-0813">Transport</keyword>